<reference evidence="2 3" key="1">
    <citation type="journal article" date="2014" name="Nature">
        <title>An environmental bacterial taxon with a large and distinct metabolic repertoire.</title>
        <authorList>
            <person name="Wilson M.C."/>
            <person name="Mori T."/>
            <person name="Ruckert C."/>
            <person name="Uria A.R."/>
            <person name="Helf M.J."/>
            <person name="Takada K."/>
            <person name="Gernert C."/>
            <person name="Steffens U.A."/>
            <person name="Heycke N."/>
            <person name="Schmitt S."/>
            <person name="Rinke C."/>
            <person name="Helfrich E.J."/>
            <person name="Brachmann A.O."/>
            <person name="Gurgui C."/>
            <person name="Wakimoto T."/>
            <person name="Kracht M."/>
            <person name="Crusemann M."/>
            <person name="Hentschel U."/>
            <person name="Abe I."/>
            <person name="Matsunaga S."/>
            <person name="Kalinowski J."/>
            <person name="Takeyama H."/>
            <person name="Piel J."/>
        </authorList>
    </citation>
    <scope>NUCLEOTIDE SEQUENCE [LARGE SCALE GENOMIC DNA]</scope>
    <source>
        <strain evidence="3">TSY1</strain>
    </source>
</reference>
<organism evidence="2 3">
    <name type="scientific">Entotheonella factor</name>
    <dbReference type="NCBI Taxonomy" id="1429438"/>
    <lineage>
        <taxon>Bacteria</taxon>
        <taxon>Pseudomonadati</taxon>
        <taxon>Nitrospinota/Tectimicrobiota group</taxon>
        <taxon>Candidatus Tectimicrobiota</taxon>
        <taxon>Candidatus Entotheonellia</taxon>
        <taxon>Candidatus Entotheonellales</taxon>
        <taxon>Candidatus Entotheonellaceae</taxon>
        <taxon>Candidatus Entotheonella</taxon>
    </lineage>
</organism>
<dbReference type="EMBL" id="AZHW01000234">
    <property type="protein sequence ID" value="ETX01400.1"/>
    <property type="molecule type" value="Genomic_DNA"/>
</dbReference>
<keyword evidence="3" id="KW-1185">Reference proteome</keyword>
<protein>
    <recommendedName>
        <fullName evidence="1">Putative restriction endonuclease domain-containing protein</fullName>
    </recommendedName>
</protein>
<dbReference type="InterPro" id="IPR008538">
    <property type="entry name" value="Uma2"/>
</dbReference>
<evidence type="ECO:0000313" key="3">
    <source>
        <dbReference type="Proteomes" id="UP000019141"/>
    </source>
</evidence>
<dbReference type="PANTHER" id="PTHR34107:SF1">
    <property type="entry name" value="SLL0198 PROTEIN"/>
    <property type="match status" value="1"/>
</dbReference>
<accession>W4LU68</accession>
<proteinExistence type="predicted"/>
<evidence type="ECO:0000259" key="1">
    <source>
        <dbReference type="Pfam" id="PF05685"/>
    </source>
</evidence>
<dbReference type="PANTHER" id="PTHR34107">
    <property type="entry name" value="SLL0198 PROTEIN-RELATED"/>
    <property type="match status" value="1"/>
</dbReference>
<evidence type="ECO:0000313" key="2">
    <source>
        <dbReference type="EMBL" id="ETX01400.1"/>
    </source>
</evidence>
<dbReference type="Gene3D" id="3.90.1570.10">
    <property type="entry name" value="tt1808, chain A"/>
    <property type="match status" value="1"/>
</dbReference>
<dbReference type="Proteomes" id="UP000019141">
    <property type="component" value="Unassembled WGS sequence"/>
</dbReference>
<gene>
    <name evidence="2" type="ORF">ETSY1_07490</name>
</gene>
<comment type="caution">
    <text evidence="2">The sequence shown here is derived from an EMBL/GenBank/DDBJ whole genome shotgun (WGS) entry which is preliminary data.</text>
</comment>
<feature type="domain" description="Putative restriction endonuclease" evidence="1">
    <location>
        <begin position="47"/>
        <end position="207"/>
    </location>
</feature>
<dbReference type="InterPro" id="IPR011335">
    <property type="entry name" value="Restrct_endonuc-II-like"/>
</dbReference>
<dbReference type="HOGENOM" id="CLU_076312_3_2_7"/>
<dbReference type="AlphaFoldDB" id="W4LU68"/>
<dbReference type="CDD" id="cd06260">
    <property type="entry name" value="DUF820-like"/>
    <property type="match status" value="1"/>
</dbReference>
<dbReference type="Pfam" id="PF05685">
    <property type="entry name" value="Uma2"/>
    <property type="match status" value="1"/>
</dbReference>
<dbReference type="InterPro" id="IPR012296">
    <property type="entry name" value="Nuclease_put_TT1808"/>
</dbReference>
<name>W4LU68_ENTF1</name>
<dbReference type="SUPFAM" id="SSF52980">
    <property type="entry name" value="Restriction endonuclease-like"/>
    <property type="match status" value="1"/>
</dbReference>
<sequence>MSSALLNIPMEWTVADLQDYLDGIPAHRIRLRPWPGTATVQDVVRIDDRLDRLCELIDGVLVEKAMGFEESWIALNVLILLGQFLQQHPLGIVTGADGLIQLLPHQVRIPDGAYFAWERLPDRRLPREAVPHIVPDLAIEVLSSSNTPTEMRRKLREYFQAGVRLVWYIDPASQMVTVYHSEHDSVELDENQMLTGEDVLPGFEVPVRQLFTPPEAPQ</sequence>